<name>A0A5C7GVF8_9ROSI</name>
<feature type="compositionally biased region" description="Basic and acidic residues" evidence="1">
    <location>
        <begin position="86"/>
        <end position="103"/>
    </location>
</feature>
<dbReference type="Proteomes" id="UP000323000">
    <property type="component" value="Chromosome 12"/>
</dbReference>
<evidence type="ECO:0000259" key="2">
    <source>
        <dbReference type="Pfam" id="PF14244"/>
    </source>
</evidence>
<accession>A0A5C7GVF8</accession>
<gene>
    <name evidence="3" type="ORF">EZV62_024659</name>
</gene>
<sequence length="198" mass="21237">MVPPVSFALEPTAIPYGVKLNGMNFSLWLQVVETFVTGRGKLGYLTGRTQAPSLEGALYEKWSMDNAIVKRNGYLDWWDSFTERKSREGRDRRNKKECDKKDGGNAVVMVSPSHSPSTLVYNAENCPTVDSAIYGPSPDPLDVTLSISKYGCAAVEVVAMCSDDGDAKPTSLGGVSGGGAEILGLGEATVEVVAVVRR</sequence>
<comment type="caution">
    <text evidence="3">The sequence shown here is derived from an EMBL/GenBank/DDBJ whole genome shotgun (WGS) entry which is preliminary data.</text>
</comment>
<evidence type="ECO:0000313" key="3">
    <source>
        <dbReference type="EMBL" id="TXG48784.1"/>
    </source>
</evidence>
<dbReference type="OrthoDB" id="1745136at2759"/>
<keyword evidence="4" id="KW-1185">Reference proteome</keyword>
<evidence type="ECO:0000256" key="1">
    <source>
        <dbReference type="SAM" id="MobiDB-lite"/>
    </source>
</evidence>
<protein>
    <recommendedName>
        <fullName evidence="2">Retrotransposon Copia-like N-terminal domain-containing protein</fullName>
    </recommendedName>
</protein>
<proteinExistence type="predicted"/>
<reference evidence="4" key="1">
    <citation type="journal article" date="2019" name="Gigascience">
        <title>De novo genome assembly of the endangered Acer yangbiense, a plant species with extremely small populations endemic to Yunnan Province, China.</title>
        <authorList>
            <person name="Yang J."/>
            <person name="Wariss H.M."/>
            <person name="Tao L."/>
            <person name="Zhang R."/>
            <person name="Yun Q."/>
            <person name="Hollingsworth P."/>
            <person name="Dao Z."/>
            <person name="Luo G."/>
            <person name="Guo H."/>
            <person name="Ma Y."/>
            <person name="Sun W."/>
        </authorList>
    </citation>
    <scope>NUCLEOTIDE SEQUENCE [LARGE SCALE GENOMIC DNA]</scope>
    <source>
        <strain evidence="4">cv. Malutang</strain>
    </source>
</reference>
<dbReference type="Pfam" id="PF14244">
    <property type="entry name" value="Retrotran_gag_3"/>
    <property type="match status" value="1"/>
</dbReference>
<feature type="domain" description="Retrotransposon Copia-like N-terminal" evidence="2">
    <location>
        <begin position="18"/>
        <end position="52"/>
    </location>
</feature>
<feature type="region of interest" description="Disordered" evidence="1">
    <location>
        <begin position="86"/>
        <end position="106"/>
    </location>
</feature>
<organism evidence="3 4">
    <name type="scientific">Acer yangbiense</name>
    <dbReference type="NCBI Taxonomy" id="1000413"/>
    <lineage>
        <taxon>Eukaryota</taxon>
        <taxon>Viridiplantae</taxon>
        <taxon>Streptophyta</taxon>
        <taxon>Embryophyta</taxon>
        <taxon>Tracheophyta</taxon>
        <taxon>Spermatophyta</taxon>
        <taxon>Magnoliopsida</taxon>
        <taxon>eudicotyledons</taxon>
        <taxon>Gunneridae</taxon>
        <taxon>Pentapetalae</taxon>
        <taxon>rosids</taxon>
        <taxon>malvids</taxon>
        <taxon>Sapindales</taxon>
        <taxon>Sapindaceae</taxon>
        <taxon>Hippocastanoideae</taxon>
        <taxon>Acereae</taxon>
        <taxon>Acer</taxon>
    </lineage>
</organism>
<evidence type="ECO:0000313" key="4">
    <source>
        <dbReference type="Proteomes" id="UP000323000"/>
    </source>
</evidence>
<dbReference type="InterPro" id="IPR029472">
    <property type="entry name" value="Copia-like_N"/>
</dbReference>
<dbReference type="EMBL" id="VAHF01000012">
    <property type="protein sequence ID" value="TXG48784.1"/>
    <property type="molecule type" value="Genomic_DNA"/>
</dbReference>
<dbReference type="AlphaFoldDB" id="A0A5C7GVF8"/>